<name>A0ABU6QB08_9FABA</name>
<proteinExistence type="predicted"/>
<reference evidence="1 2" key="1">
    <citation type="journal article" date="2023" name="Plants (Basel)">
        <title>Bridging the Gap: Combining Genomics and Transcriptomics Approaches to Understand Stylosanthes scabra, an Orphan Legume from the Brazilian Caatinga.</title>
        <authorList>
            <person name="Ferreira-Neto J.R.C."/>
            <person name="da Silva M.D."/>
            <person name="Binneck E."/>
            <person name="de Melo N.F."/>
            <person name="da Silva R.H."/>
            <person name="de Melo A.L.T.M."/>
            <person name="Pandolfi V."/>
            <person name="Bustamante F.O."/>
            <person name="Brasileiro-Vidal A.C."/>
            <person name="Benko-Iseppon A.M."/>
        </authorList>
    </citation>
    <scope>NUCLEOTIDE SEQUENCE [LARGE SCALE GENOMIC DNA]</scope>
    <source>
        <tissue evidence="1">Leaves</tissue>
    </source>
</reference>
<sequence length="163" mass="18500">MGMNEVKSVTAICRPLPTRVRILRHGFNLVRKRMSVFPGDSENSPSFYNLAVVSDSRHAGTAGEFIPVTRVYSSPSDHRDVQYFNPWPDTLLLSLSLICFHCTLFSTIKLQPTPIEDKHLVFVTHFLNDDRVREKAFNDKPHPELRHVFGAVAGEAEMLFVFG</sequence>
<organism evidence="1 2">
    <name type="scientific">Stylosanthes scabra</name>
    <dbReference type="NCBI Taxonomy" id="79078"/>
    <lineage>
        <taxon>Eukaryota</taxon>
        <taxon>Viridiplantae</taxon>
        <taxon>Streptophyta</taxon>
        <taxon>Embryophyta</taxon>
        <taxon>Tracheophyta</taxon>
        <taxon>Spermatophyta</taxon>
        <taxon>Magnoliopsida</taxon>
        <taxon>eudicotyledons</taxon>
        <taxon>Gunneridae</taxon>
        <taxon>Pentapetalae</taxon>
        <taxon>rosids</taxon>
        <taxon>fabids</taxon>
        <taxon>Fabales</taxon>
        <taxon>Fabaceae</taxon>
        <taxon>Papilionoideae</taxon>
        <taxon>50 kb inversion clade</taxon>
        <taxon>dalbergioids sensu lato</taxon>
        <taxon>Dalbergieae</taxon>
        <taxon>Pterocarpus clade</taxon>
        <taxon>Stylosanthes</taxon>
    </lineage>
</organism>
<accession>A0ABU6QB08</accession>
<gene>
    <name evidence="1" type="ORF">PIB30_030428</name>
</gene>
<evidence type="ECO:0000313" key="1">
    <source>
        <dbReference type="EMBL" id="MED6109094.1"/>
    </source>
</evidence>
<dbReference type="Proteomes" id="UP001341840">
    <property type="component" value="Unassembled WGS sequence"/>
</dbReference>
<comment type="caution">
    <text evidence="1">The sequence shown here is derived from an EMBL/GenBank/DDBJ whole genome shotgun (WGS) entry which is preliminary data.</text>
</comment>
<protein>
    <recommendedName>
        <fullName evidence="3">Stress-response A/B barrel domain-containing protein</fullName>
    </recommendedName>
</protein>
<keyword evidence="2" id="KW-1185">Reference proteome</keyword>
<evidence type="ECO:0008006" key="3">
    <source>
        <dbReference type="Google" id="ProtNLM"/>
    </source>
</evidence>
<evidence type="ECO:0000313" key="2">
    <source>
        <dbReference type="Proteomes" id="UP001341840"/>
    </source>
</evidence>
<dbReference type="EMBL" id="JASCZI010000127">
    <property type="protein sequence ID" value="MED6109094.1"/>
    <property type="molecule type" value="Genomic_DNA"/>
</dbReference>